<feature type="transmembrane region" description="Helical" evidence="1">
    <location>
        <begin position="128"/>
        <end position="150"/>
    </location>
</feature>
<feature type="transmembrane region" description="Helical" evidence="1">
    <location>
        <begin position="71"/>
        <end position="95"/>
    </location>
</feature>
<name>A0A385AG01_LATCU</name>
<dbReference type="InterPro" id="IPR017946">
    <property type="entry name" value="PLC-like_Pdiesterase_TIM-brl"/>
</dbReference>
<dbReference type="PROSITE" id="PS51704">
    <property type="entry name" value="GP_PDE"/>
    <property type="match status" value="1"/>
</dbReference>
<feature type="transmembrane region" description="Helical" evidence="1">
    <location>
        <begin position="315"/>
        <end position="338"/>
    </location>
</feature>
<keyword evidence="1" id="KW-1133">Transmembrane helix</keyword>
<evidence type="ECO:0000259" key="2">
    <source>
        <dbReference type="PROSITE" id="PS51704"/>
    </source>
</evidence>
<keyword evidence="1" id="KW-0812">Transmembrane</keyword>
<dbReference type="InterPro" id="IPR030395">
    <property type="entry name" value="GP_PDE_dom"/>
</dbReference>
<protein>
    <submittedName>
        <fullName evidence="3">Glycerophosphodiester phosphodiesterase</fullName>
    </submittedName>
</protein>
<dbReference type="Pfam" id="PF03009">
    <property type="entry name" value="GDPD"/>
    <property type="match status" value="1"/>
</dbReference>
<evidence type="ECO:0000313" key="4">
    <source>
        <dbReference type="Proteomes" id="UP000257607"/>
    </source>
</evidence>
<dbReference type="PANTHER" id="PTHR46211">
    <property type="entry name" value="GLYCEROPHOSPHORYL DIESTER PHOSPHODIESTERASE"/>
    <property type="match status" value="1"/>
</dbReference>
<feature type="transmembrane region" description="Helical" evidence="1">
    <location>
        <begin position="170"/>
        <end position="190"/>
    </location>
</feature>
<proteinExistence type="predicted"/>
<dbReference type="Pfam" id="PF10110">
    <property type="entry name" value="GPDPase_memb"/>
    <property type="match status" value="1"/>
</dbReference>
<dbReference type="InterPro" id="IPR018476">
    <property type="entry name" value="GlyceroP-diester-Pdiesterase_M"/>
</dbReference>
<dbReference type="PANTHER" id="PTHR46211:SF8">
    <property type="entry name" value="PHOSPHODIESTERASE"/>
    <property type="match status" value="1"/>
</dbReference>
<keyword evidence="1" id="KW-0472">Membrane</keyword>
<dbReference type="CDD" id="cd08579">
    <property type="entry name" value="GDPD_memb_like"/>
    <property type="match status" value="1"/>
</dbReference>
<dbReference type="RefSeq" id="WP_076787749.1">
    <property type="nucleotide sequence ID" value="NZ_CP015493.1"/>
</dbReference>
<reference evidence="3 4" key="1">
    <citation type="submission" date="2018-07" db="EMBL/GenBank/DDBJ databases">
        <title>Lactobacillus curvatus genome sequence.</title>
        <authorList>
            <person name="Prechtl R."/>
        </authorList>
    </citation>
    <scope>NUCLEOTIDE SEQUENCE [LARGE SCALE GENOMIC DNA]</scope>
    <source>
        <strain evidence="3 4">TMW 1.1928</strain>
    </source>
</reference>
<dbReference type="GO" id="GO:0006629">
    <property type="term" value="P:lipid metabolic process"/>
    <property type="evidence" value="ECO:0007669"/>
    <property type="project" value="InterPro"/>
</dbReference>
<organism evidence="3 4">
    <name type="scientific">Latilactobacillus curvatus</name>
    <name type="common">Lactobacillus curvatus</name>
    <dbReference type="NCBI Taxonomy" id="28038"/>
    <lineage>
        <taxon>Bacteria</taxon>
        <taxon>Bacillati</taxon>
        <taxon>Bacillota</taxon>
        <taxon>Bacilli</taxon>
        <taxon>Lactobacillales</taxon>
        <taxon>Lactobacillaceae</taxon>
        <taxon>Latilactobacillus</taxon>
    </lineage>
</organism>
<feature type="transmembrane region" description="Helical" evidence="1">
    <location>
        <begin position="258"/>
        <end position="289"/>
    </location>
</feature>
<feature type="domain" description="GP-PDE" evidence="2">
    <location>
        <begin position="348"/>
        <end position="576"/>
    </location>
</feature>
<dbReference type="Proteomes" id="UP000257607">
    <property type="component" value="Chromosome"/>
</dbReference>
<feature type="transmembrane region" description="Helical" evidence="1">
    <location>
        <begin position="221"/>
        <end position="246"/>
    </location>
</feature>
<dbReference type="Gene3D" id="3.20.20.190">
    <property type="entry name" value="Phosphatidylinositol (PI) phosphodiesterase"/>
    <property type="match status" value="1"/>
</dbReference>
<sequence length="605" mass="68722">MRRLTSFLRANYRLFRQHWSVYLLLLVMTNLIIGSLVAPLFTWLVERLVALNGVTYLTYTNLVPVMMRHPLLLISLLIILVLICAAVYLQMTFLLRSMRHIQKQTQETYWMIFKETVRGLVALRPTTMLVGLLYFLLILPFGQVLFKSALLSKVTVPDFIIQDMWSSPKIWVPIILVYASALVLSIRLITFLPETIAHPKAQLRTTLKHCWQATQYQAWRIFLKGFVLTTSVAIVGVGFRLILFASQRYYDQHLPHQALFLAILNLFILEIVSQILLALTVVLVLQIVLNQYGEVPAMATVVRQSKVKKRTNLTILRQIGTIGLIVIVAGGVALYNYVYLEGMLDDQPALISHRGVDDGNGVQNTIPALEKTAQEEPDYVEMDVHETKDQQFVVMHDDNLKHLAGVDRGVHDMTLAELTALTVRENGHSAKVASFDQYLAAAEKHHQKLLVEIKTTNEDSPQMVQHFIDKYEKRLLKNHNRIHSLSYLIVAEIKQKAPQLFVSFILPYNITFPQTPANGYTMEATTLDSDFVGQAHGKGQTVYAWTVNDEDVMQRMLFTSVDGIITDQLSTLKEVVKENNDHPSYATRLSIYSSQLAGFNGDVEN</sequence>
<evidence type="ECO:0000256" key="1">
    <source>
        <dbReference type="SAM" id="Phobius"/>
    </source>
</evidence>
<dbReference type="EMBL" id="CP031003">
    <property type="protein sequence ID" value="AXN36551.1"/>
    <property type="molecule type" value="Genomic_DNA"/>
</dbReference>
<dbReference type="SUPFAM" id="SSF51695">
    <property type="entry name" value="PLC-like phosphodiesterases"/>
    <property type="match status" value="1"/>
</dbReference>
<dbReference type="GO" id="GO:0008081">
    <property type="term" value="F:phosphoric diester hydrolase activity"/>
    <property type="evidence" value="ECO:0007669"/>
    <property type="project" value="InterPro"/>
</dbReference>
<gene>
    <name evidence="3" type="ORF">DT351_09490</name>
</gene>
<accession>A0A385AG01</accession>
<dbReference type="AlphaFoldDB" id="A0A385AG01"/>
<evidence type="ECO:0000313" key="3">
    <source>
        <dbReference type="EMBL" id="AXN36551.1"/>
    </source>
</evidence>
<feature type="transmembrane region" description="Helical" evidence="1">
    <location>
        <begin position="21"/>
        <end position="45"/>
    </location>
</feature>